<dbReference type="NCBIfam" id="TIGR03468">
    <property type="entry name" value="HpnG"/>
    <property type="match status" value="1"/>
</dbReference>
<dbReference type="AlphaFoldDB" id="A0A4V1RU64"/>
<protein>
    <submittedName>
        <fullName evidence="2">Phosphorylase</fullName>
    </submittedName>
</protein>
<dbReference type="CDD" id="cd17768">
    <property type="entry name" value="adenosylhopane_nucleosidase_HpnG-like"/>
    <property type="match status" value="1"/>
</dbReference>
<dbReference type="InterPro" id="IPR017831">
    <property type="entry name" value="Hopanoid-assoc_phosphoryl_HpnG"/>
</dbReference>
<dbReference type="GO" id="GO:0008930">
    <property type="term" value="F:methylthioadenosine nucleosidase activity"/>
    <property type="evidence" value="ECO:0007669"/>
    <property type="project" value="TreeGrafter"/>
</dbReference>
<dbReference type="Gene3D" id="3.40.50.1580">
    <property type="entry name" value="Nucleoside phosphorylase domain"/>
    <property type="match status" value="1"/>
</dbReference>
<dbReference type="PANTHER" id="PTHR46832">
    <property type="entry name" value="5'-METHYLTHIOADENOSINE/S-ADENOSYLHOMOCYSTEINE NUCLEOSIDASE"/>
    <property type="match status" value="1"/>
</dbReference>
<gene>
    <name evidence="2" type="ORF">D3273_20840</name>
</gene>
<dbReference type="PANTHER" id="PTHR46832:SF1">
    <property type="entry name" value="5'-METHYLTHIOADENOSINE_S-ADENOSYLHOMOCYSTEINE NUCLEOSIDASE"/>
    <property type="match status" value="1"/>
</dbReference>
<name>A0A4V1RU64_9HYPH</name>
<evidence type="ECO:0000313" key="3">
    <source>
        <dbReference type="Proteomes" id="UP000290759"/>
    </source>
</evidence>
<dbReference type="OrthoDB" id="7357315at2"/>
<dbReference type="SUPFAM" id="SSF53167">
    <property type="entry name" value="Purine and uridine phosphorylases"/>
    <property type="match status" value="1"/>
</dbReference>
<reference evidence="2 3" key="2">
    <citation type="submission" date="2019-02" db="EMBL/GenBank/DDBJ databases">
        <title>'Lichenibacterium ramalinii' gen. nov. sp. nov., 'Lichenibacterium minor' gen. nov. sp. nov.</title>
        <authorList>
            <person name="Pankratov T."/>
        </authorList>
    </citation>
    <scope>NUCLEOTIDE SEQUENCE [LARGE SCALE GENOMIC DNA]</scope>
    <source>
        <strain evidence="2 3">RmlP026</strain>
    </source>
</reference>
<dbReference type="GO" id="GO:0008782">
    <property type="term" value="F:adenosylhomocysteine nucleosidase activity"/>
    <property type="evidence" value="ECO:0007669"/>
    <property type="project" value="TreeGrafter"/>
</dbReference>
<organism evidence="2 3">
    <name type="scientific">Lichenibacterium minor</name>
    <dbReference type="NCBI Taxonomy" id="2316528"/>
    <lineage>
        <taxon>Bacteria</taxon>
        <taxon>Pseudomonadati</taxon>
        <taxon>Pseudomonadota</taxon>
        <taxon>Alphaproteobacteria</taxon>
        <taxon>Hyphomicrobiales</taxon>
        <taxon>Lichenihabitantaceae</taxon>
        <taxon>Lichenibacterium</taxon>
    </lineage>
</organism>
<sequence length="243" mass="24273">MTGAPPVLVVTGLAAEARIAAGPGVATVAGGGDAARLALLMEAALARGARAVVSFGIAGGLEPALAPGTALIARAIHDGDARTPADPAWVERLAALLPDARLRDLVGVDDAVVGRGDKAALWRRTGAAAADMESHVAARLAARRGLPFAALRIVADPAERTLPPAALVGMRPDGSADVGAVLRALARRPRQLPALVRTGLDARSAFAALAAARRHLGPVFDAHGGGTAGATLRTAGPAEVRAG</sequence>
<dbReference type="InterPro" id="IPR035994">
    <property type="entry name" value="Nucleoside_phosphorylase_sf"/>
</dbReference>
<comment type="caution">
    <text evidence="2">The sequence shown here is derived from an EMBL/GenBank/DDBJ whole genome shotgun (WGS) entry which is preliminary data.</text>
</comment>
<dbReference type="Proteomes" id="UP000290759">
    <property type="component" value="Unassembled WGS sequence"/>
</dbReference>
<reference evidence="2 3" key="1">
    <citation type="submission" date="2018-12" db="EMBL/GenBank/DDBJ databases">
        <authorList>
            <person name="Grouzdev D.S."/>
            <person name="Krutkina M.S."/>
        </authorList>
    </citation>
    <scope>NUCLEOTIDE SEQUENCE [LARGE SCALE GENOMIC DNA]</scope>
    <source>
        <strain evidence="2 3">RmlP026</strain>
    </source>
</reference>
<feature type="domain" description="Nucleoside phosphorylase" evidence="1">
    <location>
        <begin position="11"/>
        <end position="180"/>
    </location>
</feature>
<evidence type="ECO:0000313" key="2">
    <source>
        <dbReference type="EMBL" id="RYC30064.1"/>
    </source>
</evidence>
<dbReference type="GO" id="GO:0019284">
    <property type="term" value="P:L-methionine salvage from S-adenosylmethionine"/>
    <property type="evidence" value="ECO:0007669"/>
    <property type="project" value="TreeGrafter"/>
</dbReference>
<dbReference type="GO" id="GO:0005829">
    <property type="term" value="C:cytosol"/>
    <property type="evidence" value="ECO:0007669"/>
    <property type="project" value="TreeGrafter"/>
</dbReference>
<keyword evidence="3" id="KW-1185">Reference proteome</keyword>
<evidence type="ECO:0000259" key="1">
    <source>
        <dbReference type="Pfam" id="PF01048"/>
    </source>
</evidence>
<accession>A0A4V1RU64</accession>
<dbReference type="Pfam" id="PF01048">
    <property type="entry name" value="PNP_UDP_1"/>
    <property type="match status" value="1"/>
</dbReference>
<proteinExistence type="predicted"/>
<dbReference type="GO" id="GO:0009116">
    <property type="term" value="P:nucleoside metabolic process"/>
    <property type="evidence" value="ECO:0007669"/>
    <property type="project" value="InterPro"/>
</dbReference>
<dbReference type="NCBIfam" id="NF005476">
    <property type="entry name" value="PRK07077.1"/>
    <property type="match status" value="1"/>
</dbReference>
<dbReference type="EMBL" id="QYBB01000033">
    <property type="protein sequence ID" value="RYC30064.1"/>
    <property type="molecule type" value="Genomic_DNA"/>
</dbReference>
<dbReference type="InterPro" id="IPR000845">
    <property type="entry name" value="Nucleoside_phosphorylase_d"/>
</dbReference>
<dbReference type="RefSeq" id="WP_129228823.1">
    <property type="nucleotide sequence ID" value="NZ_QYBB01000033.1"/>
</dbReference>